<feature type="non-terminal residue" evidence="1">
    <location>
        <position position="1"/>
    </location>
</feature>
<accession>A0A0F9CC63</accession>
<sequence length="98" mass="11709">MTYLNQFLEKIKENDYPNFLKIWEEYCYSDEVNFEELKNVLLKTKESDLAQAFGQHVNRALFLLEKIENPNQKHEILKLIADIQTINDEDLAILIYEN</sequence>
<protein>
    <submittedName>
        <fullName evidence="1">Uncharacterized protein</fullName>
    </submittedName>
</protein>
<reference evidence="1" key="1">
    <citation type="journal article" date="2015" name="Nature">
        <title>Complex archaea that bridge the gap between prokaryotes and eukaryotes.</title>
        <authorList>
            <person name="Spang A."/>
            <person name="Saw J.H."/>
            <person name="Jorgensen S.L."/>
            <person name="Zaremba-Niedzwiedzka K."/>
            <person name="Martijn J."/>
            <person name="Lind A.E."/>
            <person name="van Eijk R."/>
            <person name="Schleper C."/>
            <person name="Guy L."/>
            <person name="Ettema T.J."/>
        </authorList>
    </citation>
    <scope>NUCLEOTIDE SEQUENCE</scope>
</reference>
<evidence type="ECO:0000313" key="1">
    <source>
        <dbReference type="EMBL" id="KKL46983.1"/>
    </source>
</evidence>
<comment type="caution">
    <text evidence="1">The sequence shown here is derived from an EMBL/GenBank/DDBJ whole genome shotgun (WGS) entry which is preliminary data.</text>
</comment>
<name>A0A0F9CC63_9ZZZZ</name>
<gene>
    <name evidence="1" type="ORF">LCGC14_2340080</name>
</gene>
<dbReference type="EMBL" id="LAZR01033836">
    <property type="protein sequence ID" value="KKL46983.1"/>
    <property type="molecule type" value="Genomic_DNA"/>
</dbReference>
<organism evidence="1">
    <name type="scientific">marine sediment metagenome</name>
    <dbReference type="NCBI Taxonomy" id="412755"/>
    <lineage>
        <taxon>unclassified sequences</taxon>
        <taxon>metagenomes</taxon>
        <taxon>ecological metagenomes</taxon>
    </lineage>
</organism>
<dbReference type="AlphaFoldDB" id="A0A0F9CC63"/>
<proteinExistence type="predicted"/>